<reference evidence="1 2" key="1">
    <citation type="submission" date="2015-10" db="EMBL/GenBank/DDBJ databases">
        <title>Metagenome-Assembled Genomes uncover a global brackish microbiome.</title>
        <authorList>
            <person name="Hugerth L.W."/>
            <person name="Larsson J."/>
            <person name="Alneberg J."/>
            <person name="Lindh M.V."/>
            <person name="Legrand C."/>
            <person name="Pinhassi J."/>
            <person name="Andersson A.F."/>
        </authorList>
    </citation>
    <scope>NUCLEOTIDE SEQUENCE [LARGE SCALE GENOMIC DNA]</scope>
    <source>
        <strain evidence="1">BACL4 MAG-120507-bin80</strain>
    </source>
</reference>
<dbReference type="Proteomes" id="UP000051934">
    <property type="component" value="Unassembled WGS sequence"/>
</dbReference>
<dbReference type="AlphaFoldDB" id="A0A0R2SEP8"/>
<evidence type="ECO:0008006" key="3">
    <source>
        <dbReference type="Google" id="ProtNLM"/>
    </source>
</evidence>
<gene>
    <name evidence="1" type="ORF">ABR69_03070</name>
</gene>
<name>A0A0R2SEP8_9GAMM</name>
<dbReference type="SUPFAM" id="SSF51197">
    <property type="entry name" value="Clavaminate synthase-like"/>
    <property type="match status" value="1"/>
</dbReference>
<evidence type="ECO:0000313" key="2">
    <source>
        <dbReference type="Proteomes" id="UP000051934"/>
    </source>
</evidence>
<evidence type="ECO:0000313" key="1">
    <source>
        <dbReference type="EMBL" id="KRO70970.1"/>
    </source>
</evidence>
<organism evidence="1 2">
    <name type="scientific">OM182 bacterium BACL3 MAG-120507-bin80</name>
    <dbReference type="NCBI Taxonomy" id="1655577"/>
    <lineage>
        <taxon>Bacteria</taxon>
        <taxon>Pseudomonadati</taxon>
        <taxon>Pseudomonadota</taxon>
        <taxon>Gammaproteobacteria</taxon>
        <taxon>OMG group</taxon>
        <taxon>OM182 clade</taxon>
    </lineage>
</organism>
<accession>A0A0R2SEP8</accession>
<comment type="caution">
    <text evidence="1">The sequence shown here is derived from an EMBL/GenBank/DDBJ whole genome shotgun (WGS) entry which is preliminary data.</text>
</comment>
<sequence length="199" mass="22388">MELKAQALFPSVVWGTVFDDYVALNKELLALAYALRAKDARGVSRTNVAGWQSNNILQELPEFAQINQRILQACERIAESQHFMPGLTFDHQAWVNISPPGASNQVHFHANCYFSGVYYISLDAPKCGSLFFRDPRTASRMMPYPTTKQTSFTATEIKMPPEPGRLYIFPGWLEHGVEINQSASDRVSISFNVTARVKN</sequence>
<dbReference type="NCBIfam" id="TIGR02466">
    <property type="entry name" value="TIGR02466 family protein"/>
    <property type="match status" value="1"/>
</dbReference>
<proteinExistence type="predicted"/>
<dbReference type="Gene3D" id="2.60.120.620">
    <property type="entry name" value="q2cbj1_9rhob like domain"/>
    <property type="match status" value="1"/>
</dbReference>
<protein>
    <recommendedName>
        <fullName evidence="3">Fe2OG dioxygenase domain-containing protein</fullName>
    </recommendedName>
</protein>
<dbReference type="Pfam" id="PF13759">
    <property type="entry name" value="2OG-FeII_Oxy_5"/>
    <property type="match status" value="1"/>
</dbReference>
<dbReference type="InterPro" id="IPR012668">
    <property type="entry name" value="CHP02466"/>
</dbReference>
<dbReference type="EMBL" id="LIBB01000264">
    <property type="protein sequence ID" value="KRO70970.1"/>
    <property type="molecule type" value="Genomic_DNA"/>
</dbReference>